<feature type="domain" description="HTH asnC-type" evidence="4">
    <location>
        <begin position="1"/>
        <end position="63"/>
    </location>
</feature>
<dbReference type="InterPro" id="IPR036390">
    <property type="entry name" value="WH_DNA-bd_sf"/>
</dbReference>
<proteinExistence type="predicted"/>
<comment type="caution">
    <text evidence="5">The sequence shown here is derived from an EMBL/GenBank/DDBJ whole genome shotgun (WGS) entry which is preliminary data.</text>
</comment>
<dbReference type="SMART" id="SM00344">
    <property type="entry name" value="HTH_ASNC"/>
    <property type="match status" value="1"/>
</dbReference>
<dbReference type="PANTHER" id="PTHR30154:SF34">
    <property type="entry name" value="TRANSCRIPTIONAL REGULATOR AZLB"/>
    <property type="match status" value="1"/>
</dbReference>
<dbReference type="SUPFAM" id="SSF54909">
    <property type="entry name" value="Dimeric alpha+beta barrel"/>
    <property type="match status" value="1"/>
</dbReference>
<gene>
    <name evidence="5" type="ORF">GK108_20715</name>
</gene>
<keyword evidence="1" id="KW-0805">Transcription regulation</keyword>
<dbReference type="PANTHER" id="PTHR30154">
    <property type="entry name" value="LEUCINE-RESPONSIVE REGULATORY PROTEIN"/>
    <property type="match status" value="1"/>
</dbReference>
<keyword evidence="6" id="KW-1185">Reference proteome</keyword>
<evidence type="ECO:0000313" key="5">
    <source>
        <dbReference type="EMBL" id="NDU97318.1"/>
    </source>
</evidence>
<keyword evidence="2" id="KW-0238">DNA-binding</keyword>
<dbReference type="Proteomes" id="UP000474175">
    <property type="component" value="Unassembled WGS sequence"/>
</dbReference>
<dbReference type="GO" id="GO:0005829">
    <property type="term" value="C:cytosol"/>
    <property type="evidence" value="ECO:0007669"/>
    <property type="project" value="TreeGrafter"/>
</dbReference>
<dbReference type="GO" id="GO:0043565">
    <property type="term" value="F:sequence-specific DNA binding"/>
    <property type="evidence" value="ECO:0007669"/>
    <property type="project" value="InterPro"/>
</dbReference>
<protein>
    <submittedName>
        <fullName evidence="5">Lrp/AsnC family transcriptional regulator</fullName>
    </submittedName>
</protein>
<dbReference type="Gene3D" id="1.10.10.10">
    <property type="entry name" value="Winged helix-like DNA-binding domain superfamily/Winged helix DNA-binding domain"/>
    <property type="match status" value="1"/>
</dbReference>
<evidence type="ECO:0000256" key="2">
    <source>
        <dbReference type="ARBA" id="ARBA00023125"/>
    </source>
</evidence>
<dbReference type="Gene3D" id="3.30.70.920">
    <property type="match status" value="1"/>
</dbReference>
<dbReference type="Pfam" id="PF13412">
    <property type="entry name" value="HTH_24"/>
    <property type="match status" value="1"/>
</dbReference>
<dbReference type="PROSITE" id="PS00519">
    <property type="entry name" value="HTH_ASNC_1"/>
    <property type="match status" value="1"/>
</dbReference>
<dbReference type="InterPro" id="IPR019888">
    <property type="entry name" value="Tscrpt_reg_AsnC-like"/>
</dbReference>
<evidence type="ECO:0000259" key="4">
    <source>
        <dbReference type="PROSITE" id="PS50956"/>
    </source>
</evidence>
<sequence length="157" mass="17760">MPDDIDLQLLNLLQQNAKLTMKELAEQLNMTTTPVFERIKKLEREGIIQAYVAIVNAEKIGRPQVVFCNVAMPDYTPENITAFEETIRTMPDVLEAYHLAGTIDYQLKVLVKDIKEYTNFLQLIAKLPMVRVHSSAIALYAVKQSTVVPTNSHITSL</sequence>
<evidence type="ECO:0000313" key="6">
    <source>
        <dbReference type="Proteomes" id="UP000474175"/>
    </source>
</evidence>
<organism evidence="5 6">
    <name type="scientific">Spirosoma terrae</name>
    <dbReference type="NCBI Taxonomy" id="1968276"/>
    <lineage>
        <taxon>Bacteria</taxon>
        <taxon>Pseudomonadati</taxon>
        <taxon>Bacteroidota</taxon>
        <taxon>Cytophagia</taxon>
        <taxon>Cytophagales</taxon>
        <taxon>Cytophagaceae</taxon>
        <taxon>Spirosoma</taxon>
    </lineage>
</organism>
<dbReference type="GO" id="GO:0043200">
    <property type="term" value="P:response to amino acid"/>
    <property type="evidence" value="ECO:0007669"/>
    <property type="project" value="TreeGrafter"/>
</dbReference>
<evidence type="ECO:0000256" key="3">
    <source>
        <dbReference type="ARBA" id="ARBA00023163"/>
    </source>
</evidence>
<dbReference type="InterPro" id="IPR000485">
    <property type="entry name" value="AsnC-type_HTH_dom"/>
</dbReference>
<dbReference type="PRINTS" id="PR00033">
    <property type="entry name" value="HTHASNC"/>
</dbReference>
<dbReference type="Pfam" id="PF01037">
    <property type="entry name" value="AsnC_trans_reg"/>
    <property type="match status" value="1"/>
</dbReference>
<dbReference type="InterPro" id="IPR019887">
    <property type="entry name" value="Tscrpt_reg_AsnC/Lrp_C"/>
</dbReference>
<dbReference type="InterPro" id="IPR019885">
    <property type="entry name" value="Tscrpt_reg_HTH_AsnC-type_CS"/>
</dbReference>
<evidence type="ECO:0000256" key="1">
    <source>
        <dbReference type="ARBA" id="ARBA00023015"/>
    </source>
</evidence>
<name>A0A6L9LFN1_9BACT</name>
<reference evidence="5 6" key="1">
    <citation type="submission" date="2020-02" db="EMBL/GenBank/DDBJ databases">
        <title>Draft genome sequence of two Spirosoma agri KCTC 52727 and Spirosoma terrae KCTC 52035.</title>
        <authorList>
            <person name="Rojas J."/>
            <person name="Ambika Manirajan B."/>
            <person name="Suarez C."/>
            <person name="Ratering S."/>
            <person name="Schnell S."/>
        </authorList>
    </citation>
    <scope>NUCLEOTIDE SEQUENCE [LARGE SCALE GENOMIC DNA]</scope>
    <source>
        <strain evidence="5 6">KCTC 52035</strain>
    </source>
</reference>
<accession>A0A6L9LFN1</accession>
<dbReference type="InterPro" id="IPR036388">
    <property type="entry name" value="WH-like_DNA-bd_sf"/>
</dbReference>
<dbReference type="InterPro" id="IPR011008">
    <property type="entry name" value="Dimeric_a/b-barrel"/>
</dbReference>
<keyword evidence="3" id="KW-0804">Transcription</keyword>
<dbReference type="SUPFAM" id="SSF46785">
    <property type="entry name" value="Winged helix' DNA-binding domain"/>
    <property type="match status" value="1"/>
</dbReference>
<dbReference type="AlphaFoldDB" id="A0A6L9LFN1"/>
<dbReference type="PROSITE" id="PS50956">
    <property type="entry name" value="HTH_ASNC_2"/>
    <property type="match status" value="1"/>
</dbReference>
<dbReference type="EMBL" id="JAAFZH010000010">
    <property type="protein sequence ID" value="NDU97318.1"/>
    <property type="molecule type" value="Genomic_DNA"/>
</dbReference>
<dbReference type="RefSeq" id="WP_163952641.1">
    <property type="nucleotide sequence ID" value="NZ_JAAFZH010000010.1"/>
</dbReference>